<dbReference type="AlphaFoldDB" id="X1KNJ2"/>
<protein>
    <submittedName>
        <fullName evidence="1">Uncharacterized protein</fullName>
    </submittedName>
</protein>
<proteinExistence type="predicted"/>
<comment type="caution">
    <text evidence="1">The sequence shown here is derived from an EMBL/GenBank/DDBJ whole genome shotgun (WGS) entry which is preliminary data.</text>
</comment>
<accession>X1KNJ2</accession>
<gene>
    <name evidence="1" type="ORF">S03H2_72946</name>
</gene>
<name>X1KNJ2_9ZZZZ</name>
<evidence type="ECO:0000313" key="1">
    <source>
        <dbReference type="EMBL" id="GAH95200.1"/>
    </source>
</evidence>
<feature type="non-terminal residue" evidence="1">
    <location>
        <position position="1"/>
    </location>
</feature>
<feature type="non-terminal residue" evidence="1">
    <location>
        <position position="39"/>
    </location>
</feature>
<dbReference type="EMBL" id="BARU01049657">
    <property type="protein sequence ID" value="GAH95200.1"/>
    <property type="molecule type" value="Genomic_DNA"/>
</dbReference>
<organism evidence="1">
    <name type="scientific">marine sediment metagenome</name>
    <dbReference type="NCBI Taxonomy" id="412755"/>
    <lineage>
        <taxon>unclassified sequences</taxon>
        <taxon>metagenomes</taxon>
        <taxon>ecological metagenomes</taxon>
    </lineage>
</organism>
<reference evidence="1" key="1">
    <citation type="journal article" date="2014" name="Front. Microbiol.">
        <title>High frequency of phylogenetically diverse reductive dehalogenase-homologous genes in deep subseafloor sedimentary metagenomes.</title>
        <authorList>
            <person name="Kawai M."/>
            <person name="Futagami T."/>
            <person name="Toyoda A."/>
            <person name="Takaki Y."/>
            <person name="Nishi S."/>
            <person name="Hori S."/>
            <person name="Arai W."/>
            <person name="Tsubouchi T."/>
            <person name="Morono Y."/>
            <person name="Uchiyama I."/>
            <person name="Ito T."/>
            <person name="Fujiyama A."/>
            <person name="Inagaki F."/>
            <person name="Takami H."/>
        </authorList>
    </citation>
    <scope>NUCLEOTIDE SEQUENCE</scope>
    <source>
        <strain evidence="1">Expedition CK06-06</strain>
    </source>
</reference>
<sequence length="39" mass="4497">DRVGFEKVPAFGGAVGSDQFEQMRMRRGIARDETREQLR</sequence>